<dbReference type="FunFam" id="3.30.200.20:FF:000447">
    <property type="entry name" value="Calcium/calmodulin dependent protein kinase"/>
    <property type="match status" value="1"/>
</dbReference>
<proteinExistence type="predicted"/>
<dbReference type="PROSITE" id="PS00107">
    <property type="entry name" value="PROTEIN_KINASE_ATP"/>
    <property type="match status" value="1"/>
</dbReference>
<dbReference type="AlphaFoldDB" id="A0AAN6Q9F1"/>
<dbReference type="PANTHER" id="PTHR24346">
    <property type="entry name" value="MAP/MICROTUBULE AFFINITY-REGULATING KINASE"/>
    <property type="match status" value="1"/>
</dbReference>
<feature type="region of interest" description="Disordered" evidence="4">
    <location>
        <begin position="1"/>
        <end position="40"/>
    </location>
</feature>
<keyword evidence="2 3" id="KW-0067">ATP-binding</keyword>
<dbReference type="FunFam" id="1.10.510.10:FF:000995">
    <property type="entry name" value="BcCMK3, calcium/calmodulin-dependent protein kinase"/>
    <property type="match status" value="1"/>
</dbReference>
<feature type="region of interest" description="Disordered" evidence="4">
    <location>
        <begin position="73"/>
        <end position="92"/>
    </location>
</feature>
<evidence type="ECO:0000256" key="4">
    <source>
        <dbReference type="SAM" id="MobiDB-lite"/>
    </source>
</evidence>
<dbReference type="GO" id="GO:0004674">
    <property type="term" value="F:protein serine/threonine kinase activity"/>
    <property type="evidence" value="ECO:0007669"/>
    <property type="project" value="TreeGrafter"/>
</dbReference>
<reference evidence="6" key="1">
    <citation type="journal article" date="2023" name="Mol. Phylogenet. Evol.">
        <title>Genome-scale phylogeny and comparative genomics of the fungal order Sordariales.</title>
        <authorList>
            <person name="Hensen N."/>
            <person name="Bonometti L."/>
            <person name="Westerberg I."/>
            <person name="Brannstrom I.O."/>
            <person name="Guillou S."/>
            <person name="Cros-Aarteil S."/>
            <person name="Calhoun S."/>
            <person name="Haridas S."/>
            <person name="Kuo A."/>
            <person name="Mondo S."/>
            <person name="Pangilinan J."/>
            <person name="Riley R."/>
            <person name="LaButti K."/>
            <person name="Andreopoulos B."/>
            <person name="Lipzen A."/>
            <person name="Chen C."/>
            <person name="Yan M."/>
            <person name="Daum C."/>
            <person name="Ng V."/>
            <person name="Clum A."/>
            <person name="Steindorff A."/>
            <person name="Ohm R.A."/>
            <person name="Martin F."/>
            <person name="Silar P."/>
            <person name="Natvig D.O."/>
            <person name="Lalanne C."/>
            <person name="Gautier V."/>
            <person name="Ament-Velasquez S.L."/>
            <person name="Kruys A."/>
            <person name="Hutchinson M.I."/>
            <person name="Powell A.J."/>
            <person name="Barry K."/>
            <person name="Miller A.N."/>
            <person name="Grigoriev I.V."/>
            <person name="Debuchy R."/>
            <person name="Gladieux P."/>
            <person name="Hiltunen Thoren M."/>
            <person name="Johannesson H."/>
        </authorList>
    </citation>
    <scope>NUCLEOTIDE SEQUENCE</scope>
    <source>
        <strain evidence="6">CBS 757.83</strain>
    </source>
</reference>
<feature type="region of interest" description="Disordered" evidence="4">
    <location>
        <begin position="525"/>
        <end position="570"/>
    </location>
</feature>
<dbReference type="Proteomes" id="UP001305647">
    <property type="component" value="Unassembled WGS sequence"/>
</dbReference>
<sequence length="769" mass="83073">MAMAAEEDNNSPRTRLTTLTLPLRPQRGNENSHTLTPPAYTAMPPSLLSPGIQVEFHGDGNARPAPVYPRSAPPDVQSFPSPMRHHRRTPSAHREIKETLNARSEYANEDSEGHAHRRINQYVIKEEIGHGSYGAVHLATAYDEEFAVKAFSKTRLRRQAQSDILRHGPRQLGRFPRAGFGAPDALITGFADQRAKEEKDALHLIREEVAIMKKLNHPNLVQLIEVLDDPDDDTLYMVLEMCKKGVVMKVGIGESATPYPEETCRHYFRDLILGIEYLHSQGVVHRDIKPDNLLLTEDNVLKIVDFGVSEIFERSNDMRTAKSAGSPAFLPPELCVAKHGDVSGKAADIWSMGVSLYCLRYGRIPFERGGVLDIYEAITTETPKLPPDEGPDFVDLIGRLLEKDPGRRITMEELREHPWVTKGGTDPLLSAEENCSEPVELPNPLELNHAFTRRMTHLICVMKAIKKFKSLLRPRPQASEQDNQPYATAPAPPSPPPEHKASGEQSTAEFAARVLRERQEFLAKGQPASSSFFSSSPSNSTVPRTTTTGATTSTTTDQHHEPKQQQQQQSPALLLGIGTGGIDDFSAAEQGPAADIVSDSPTAVDFSVYDRAFEAEIERIKRSTSRRRPGAAGPGAGSAGRGGAGAGAGAVGAGPGPGPGPIYETRVREMGGRAGGGFPVLADESLRRSDPWAFAAAVAGLKKREQQQQRAGAGTGTSFAELVAKAMEEAKEGKGSGVEGGAAEDGGGGGDRLEVQVGGCGSGRKSLSE</sequence>
<dbReference type="EMBL" id="MU863624">
    <property type="protein sequence ID" value="KAK4106088.1"/>
    <property type="molecule type" value="Genomic_DNA"/>
</dbReference>
<feature type="compositionally biased region" description="Gly residues" evidence="4">
    <location>
        <begin position="632"/>
        <end position="655"/>
    </location>
</feature>
<dbReference type="InterPro" id="IPR017441">
    <property type="entry name" value="Protein_kinase_ATP_BS"/>
</dbReference>
<dbReference type="Pfam" id="PF00069">
    <property type="entry name" value="Pkinase"/>
    <property type="match status" value="1"/>
</dbReference>
<feature type="binding site" evidence="3">
    <location>
        <position position="149"/>
    </location>
    <ligand>
        <name>ATP</name>
        <dbReference type="ChEBI" id="CHEBI:30616"/>
    </ligand>
</feature>
<dbReference type="GO" id="GO:0005524">
    <property type="term" value="F:ATP binding"/>
    <property type="evidence" value="ECO:0007669"/>
    <property type="project" value="UniProtKB-UniRule"/>
</dbReference>
<dbReference type="CDD" id="cd14008">
    <property type="entry name" value="STKc_LKB1_CaMKK"/>
    <property type="match status" value="1"/>
</dbReference>
<dbReference type="Gene3D" id="1.10.510.10">
    <property type="entry name" value="Transferase(Phosphotransferase) domain 1"/>
    <property type="match status" value="1"/>
</dbReference>
<protein>
    <submittedName>
        <fullName evidence="6">Kinase-like protein</fullName>
    </submittedName>
</protein>
<feature type="compositionally biased region" description="Gly residues" evidence="4">
    <location>
        <begin position="735"/>
        <end position="750"/>
    </location>
</feature>
<dbReference type="InterPro" id="IPR000719">
    <property type="entry name" value="Prot_kinase_dom"/>
</dbReference>
<comment type="caution">
    <text evidence="6">The sequence shown here is derived from an EMBL/GenBank/DDBJ whole genome shotgun (WGS) entry which is preliminary data.</text>
</comment>
<feature type="compositionally biased region" description="Low complexity" evidence="4">
    <location>
        <begin position="529"/>
        <end position="556"/>
    </location>
</feature>
<dbReference type="PROSITE" id="PS50011">
    <property type="entry name" value="PROTEIN_KINASE_DOM"/>
    <property type="match status" value="1"/>
</dbReference>
<feature type="region of interest" description="Disordered" evidence="4">
    <location>
        <begin position="729"/>
        <end position="769"/>
    </location>
</feature>
<reference evidence="6" key="2">
    <citation type="submission" date="2023-05" db="EMBL/GenBank/DDBJ databases">
        <authorList>
            <consortium name="Lawrence Berkeley National Laboratory"/>
            <person name="Steindorff A."/>
            <person name="Hensen N."/>
            <person name="Bonometti L."/>
            <person name="Westerberg I."/>
            <person name="Brannstrom I.O."/>
            <person name="Guillou S."/>
            <person name="Cros-Aarteil S."/>
            <person name="Calhoun S."/>
            <person name="Haridas S."/>
            <person name="Kuo A."/>
            <person name="Mondo S."/>
            <person name="Pangilinan J."/>
            <person name="Riley R."/>
            <person name="Labutti K."/>
            <person name="Andreopoulos B."/>
            <person name="Lipzen A."/>
            <person name="Chen C."/>
            <person name="Yanf M."/>
            <person name="Daum C."/>
            <person name="Ng V."/>
            <person name="Clum A."/>
            <person name="Ohm R."/>
            <person name="Martin F."/>
            <person name="Silar P."/>
            <person name="Natvig D."/>
            <person name="Lalanne C."/>
            <person name="Gautier V."/>
            <person name="Ament-Velasquez S.L."/>
            <person name="Kruys A."/>
            <person name="Hutchinson M.I."/>
            <person name="Powell A.J."/>
            <person name="Barry K."/>
            <person name="Miller A.N."/>
            <person name="Grigoriev I.V."/>
            <person name="Debuchy R."/>
            <person name="Gladieux P."/>
            <person name="Thoren M.H."/>
            <person name="Johannesson H."/>
        </authorList>
    </citation>
    <scope>NUCLEOTIDE SEQUENCE</scope>
    <source>
        <strain evidence="6">CBS 757.83</strain>
    </source>
</reference>
<evidence type="ECO:0000256" key="2">
    <source>
        <dbReference type="ARBA" id="ARBA00022840"/>
    </source>
</evidence>
<keyword evidence="6" id="KW-0418">Kinase</keyword>
<keyword evidence="7" id="KW-1185">Reference proteome</keyword>
<feature type="compositionally biased region" description="Low complexity" evidence="4">
    <location>
        <begin position="12"/>
        <end position="25"/>
    </location>
</feature>
<gene>
    <name evidence="6" type="ORF">N658DRAFT_519710</name>
</gene>
<feature type="domain" description="Protein kinase" evidence="5">
    <location>
        <begin position="122"/>
        <end position="420"/>
    </location>
</feature>
<dbReference type="SUPFAM" id="SSF56112">
    <property type="entry name" value="Protein kinase-like (PK-like)"/>
    <property type="match status" value="1"/>
</dbReference>
<dbReference type="GO" id="GO:0035556">
    <property type="term" value="P:intracellular signal transduction"/>
    <property type="evidence" value="ECO:0007669"/>
    <property type="project" value="TreeGrafter"/>
</dbReference>
<dbReference type="PANTHER" id="PTHR24346:SF77">
    <property type="entry name" value="SERINE THREONINE PROTEIN KINASE"/>
    <property type="match status" value="1"/>
</dbReference>
<dbReference type="InterPro" id="IPR011009">
    <property type="entry name" value="Kinase-like_dom_sf"/>
</dbReference>
<name>A0AAN6Q9F1_9PEZI</name>
<accession>A0AAN6Q9F1</accession>
<feature type="region of interest" description="Disordered" evidence="4">
    <location>
        <begin position="618"/>
        <end position="666"/>
    </location>
</feature>
<dbReference type="PROSITE" id="PS00108">
    <property type="entry name" value="PROTEIN_KINASE_ST"/>
    <property type="match status" value="1"/>
</dbReference>
<dbReference type="InterPro" id="IPR008271">
    <property type="entry name" value="Ser/Thr_kinase_AS"/>
</dbReference>
<dbReference type="GO" id="GO:0005737">
    <property type="term" value="C:cytoplasm"/>
    <property type="evidence" value="ECO:0007669"/>
    <property type="project" value="TreeGrafter"/>
</dbReference>
<dbReference type="SMART" id="SM00220">
    <property type="entry name" value="S_TKc"/>
    <property type="match status" value="1"/>
</dbReference>
<evidence type="ECO:0000313" key="7">
    <source>
        <dbReference type="Proteomes" id="UP001305647"/>
    </source>
</evidence>
<organism evidence="6 7">
    <name type="scientific">Parathielavia hyrcaniae</name>
    <dbReference type="NCBI Taxonomy" id="113614"/>
    <lineage>
        <taxon>Eukaryota</taxon>
        <taxon>Fungi</taxon>
        <taxon>Dikarya</taxon>
        <taxon>Ascomycota</taxon>
        <taxon>Pezizomycotina</taxon>
        <taxon>Sordariomycetes</taxon>
        <taxon>Sordariomycetidae</taxon>
        <taxon>Sordariales</taxon>
        <taxon>Chaetomiaceae</taxon>
        <taxon>Parathielavia</taxon>
    </lineage>
</organism>
<evidence type="ECO:0000259" key="5">
    <source>
        <dbReference type="PROSITE" id="PS50011"/>
    </source>
</evidence>
<keyword evidence="6" id="KW-0808">Transferase</keyword>
<feature type="region of interest" description="Disordered" evidence="4">
    <location>
        <begin position="474"/>
        <end position="508"/>
    </location>
</feature>
<evidence type="ECO:0000256" key="1">
    <source>
        <dbReference type="ARBA" id="ARBA00022741"/>
    </source>
</evidence>
<dbReference type="Gene3D" id="3.30.200.20">
    <property type="entry name" value="Phosphorylase Kinase, domain 1"/>
    <property type="match status" value="1"/>
</dbReference>
<keyword evidence="1 3" id="KW-0547">Nucleotide-binding</keyword>
<evidence type="ECO:0000256" key="3">
    <source>
        <dbReference type="PROSITE-ProRule" id="PRU10141"/>
    </source>
</evidence>
<evidence type="ECO:0000313" key="6">
    <source>
        <dbReference type="EMBL" id="KAK4106088.1"/>
    </source>
</evidence>